<keyword evidence="8" id="KW-0267">Excision nuclease</keyword>
<dbReference type="EMBL" id="BART01024235">
    <property type="protein sequence ID" value="GAH02213.1"/>
    <property type="molecule type" value="Genomic_DNA"/>
</dbReference>
<evidence type="ECO:0000256" key="3">
    <source>
        <dbReference type="ARBA" id="ARBA00022737"/>
    </source>
</evidence>
<evidence type="ECO:0000256" key="10">
    <source>
        <dbReference type="ARBA" id="ARBA00023204"/>
    </source>
</evidence>
<evidence type="ECO:0000256" key="9">
    <source>
        <dbReference type="ARBA" id="ARBA00023125"/>
    </source>
</evidence>
<evidence type="ECO:0008006" key="12">
    <source>
        <dbReference type="Google" id="ProtNLM"/>
    </source>
</evidence>
<keyword evidence="3" id="KW-0677">Repeat</keyword>
<dbReference type="InterPro" id="IPR027417">
    <property type="entry name" value="P-loop_NTPase"/>
</dbReference>
<evidence type="ECO:0000313" key="11">
    <source>
        <dbReference type="EMBL" id="GAH02213.1"/>
    </source>
</evidence>
<keyword evidence="4" id="KW-0547">Nucleotide-binding</keyword>
<name>X1E0M1_9ZZZZ</name>
<proteinExistence type="predicted"/>
<evidence type="ECO:0000256" key="4">
    <source>
        <dbReference type="ARBA" id="ARBA00022741"/>
    </source>
</evidence>
<dbReference type="Gene3D" id="3.40.50.300">
    <property type="entry name" value="P-loop containing nucleotide triphosphate hydrolases"/>
    <property type="match status" value="1"/>
</dbReference>
<feature type="non-terminal residue" evidence="11">
    <location>
        <position position="119"/>
    </location>
</feature>
<accession>X1E0M1</accession>
<gene>
    <name evidence="11" type="ORF">S01H4_43849</name>
</gene>
<evidence type="ECO:0000256" key="7">
    <source>
        <dbReference type="ARBA" id="ARBA00022840"/>
    </source>
</evidence>
<keyword evidence="2" id="KW-0963">Cytoplasm</keyword>
<dbReference type="GO" id="GO:0003677">
    <property type="term" value="F:DNA binding"/>
    <property type="evidence" value="ECO:0007669"/>
    <property type="project" value="UniProtKB-KW"/>
</dbReference>
<dbReference type="GO" id="GO:0005524">
    <property type="term" value="F:ATP binding"/>
    <property type="evidence" value="ECO:0007669"/>
    <property type="project" value="UniProtKB-KW"/>
</dbReference>
<dbReference type="PANTHER" id="PTHR43152">
    <property type="entry name" value="UVRABC SYSTEM PROTEIN A"/>
    <property type="match status" value="1"/>
</dbReference>
<keyword evidence="6" id="KW-0228">DNA excision</keyword>
<dbReference type="GO" id="GO:0004518">
    <property type="term" value="F:nuclease activity"/>
    <property type="evidence" value="ECO:0007669"/>
    <property type="project" value="UniProtKB-KW"/>
</dbReference>
<keyword evidence="5" id="KW-0227">DNA damage</keyword>
<evidence type="ECO:0000256" key="2">
    <source>
        <dbReference type="ARBA" id="ARBA00022490"/>
    </source>
</evidence>
<evidence type="ECO:0000256" key="1">
    <source>
        <dbReference type="ARBA" id="ARBA00004496"/>
    </source>
</evidence>
<sequence length="119" mass="13153">MPLQAIVVKGAREHNLKNIDVVIPRDKLVVITGVSGSGKSSLAFDTIYAEGQRRYVESLSAYARQFLGRMEKPEVDYIEGLSPAISIDQKGPSKNPRSTVGTVTETYDYLRLLFARVGH</sequence>
<keyword evidence="9" id="KW-0238">DNA-binding</keyword>
<dbReference type="SUPFAM" id="SSF52540">
    <property type="entry name" value="P-loop containing nucleoside triphosphate hydrolases"/>
    <property type="match status" value="1"/>
</dbReference>
<keyword evidence="10" id="KW-0234">DNA repair</keyword>
<dbReference type="PANTHER" id="PTHR43152:SF3">
    <property type="entry name" value="UVRABC SYSTEM PROTEIN A"/>
    <property type="match status" value="1"/>
</dbReference>
<dbReference type="GO" id="GO:0006281">
    <property type="term" value="P:DNA repair"/>
    <property type="evidence" value="ECO:0007669"/>
    <property type="project" value="UniProtKB-KW"/>
</dbReference>
<organism evidence="11">
    <name type="scientific">marine sediment metagenome</name>
    <dbReference type="NCBI Taxonomy" id="412755"/>
    <lineage>
        <taxon>unclassified sequences</taxon>
        <taxon>metagenomes</taxon>
        <taxon>ecological metagenomes</taxon>
    </lineage>
</organism>
<dbReference type="GO" id="GO:0005737">
    <property type="term" value="C:cytoplasm"/>
    <property type="evidence" value="ECO:0007669"/>
    <property type="project" value="UniProtKB-SubCell"/>
</dbReference>
<reference evidence="11" key="1">
    <citation type="journal article" date="2014" name="Front. Microbiol.">
        <title>High frequency of phylogenetically diverse reductive dehalogenase-homologous genes in deep subseafloor sedimentary metagenomes.</title>
        <authorList>
            <person name="Kawai M."/>
            <person name="Futagami T."/>
            <person name="Toyoda A."/>
            <person name="Takaki Y."/>
            <person name="Nishi S."/>
            <person name="Hori S."/>
            <person name="Arai W."/>
            <person name="Tsubouchi T."/>
            <person name="Morono Y."/>
            <person name="Uchiyama I."/>
            <person name="Ito T."/>
            <person name="Fujiyama A."/>
            <person name="Inagaki F."/>
            <person name="Takami H."/>
        </authorList>
    </citation>
    <scope>NUCLEOTIDE SEQUENCE</scope>
    <source>
        <strain evidence="11">Expedition CK06-06</strain>
    </source>
</reference>
<comment type="subcellular location">
    <subcellularLocation>
        <location evidence="1">Cytoplasm</location>
    </subcellularLocation>
</comment>
<evidence type="ECO:0000256" key="8">
    <source>
        <dbReference type="ARBA" id="ARBA00022881"/>
    </source>
</evidence>
<evidence type="ECO:0000256" key="6">
    <source>
        <dbReference type="ARBA" id="ARBA00022769"/>
    </source>
</evidence>
<dbReference type="AlphaFoldDB" id="X1E0M1"/>
<dbReference type="FunFam" id="3.40.50.300:FF:000028">
    <property type="entry name" value="UvrABC system protein A"/>
    <property type="match status" value="1"/>
</dbReference>
<keyword evidence="7" id="KW-0067">ATP-binding</keyword>
<comment type="caution">
    <text evidence="11">The sequence shown here is derived from an EMBL/GenBank/DDBJ whole genome shotgun (WGS) entry which is preliminary data.</text>
</comment>
<evidence type="ECO:0000256" key="5">
    <source>
        <dbReference type="ARBA" id="ARBA00022763"/>
    </source>
</evidence>
<protein>
    <recommendedName>
        <fullName evidence="12">UvrA interaction domain-containing protein</fullName>
    </recommendedName>
</protein>